<keyword evidence="2" id="KW-0812">Transmembrane</keyword>
<accession>A0A5J9WQV0</accession>
<reference evidence="3 4" key="1">
    <citation type="journal article" date="2019" name="Sci. Rep.">
        <title>A high-quality genome of Eragrostis curvula grass provides insights into Poaceae evolution and supports new strategies to enhance forage quality.</title>
        <authorList>
            <person name="Carballo J."/>
            <person name="Santos B.A.C.M."/>
            <person name="Zappacosta D."/>
            <person name="Garbus I."/>
            <person name="Selva J.P."/>
            <person name="Gallo C.A."/>
            <person name="Diaz A."/>
            <person name="Albertini E."/>
            <person name="Caccamo M."/>
            <person name="Echenique V."/>
        </authorList>
    </citation>
    <scope>NUCLEOTIDE SEQUENCE [LARGE SCALE GENOMIC DNA]</scope>
    <source>
        <strain evidence="4">cv. Victoria</strain>
        <tissue evidence="3">Leaf</tissue>
    </source>
</reference>
<dbReference type="Gramene" id="TVU51142">
    <property type="protein sequence ID" value="TVU51142"/>
    <property type="gene ID" value="EJB05_02550"/>
</dbReference>
<dbReference type="InterPro" id="IPR043573">
    <property type="entry name" value="Fig4-like"/>
</dbReference>
<keyword evidence="2" id="KW-1133">Transmembrane helix</keyword>
<feature type="non-terminal residue" evidence="3">
    <location>
        <position position="1"/>
    </location>
</feature>
<dbReference type="PANTHER" id="PTHR45738:SF3">
    <property type="entry name" value="OS03G0182400 PROTEIN"/>
    <property type="match status" value="1"/>
</dbReference>
<comment type="caution">
    <text evidence="3">The sequence shown here is derived from an EMBL/GenBank/DDBJ whole genome shotgun (WGS) entry which is preliminary data.</text>
</comment>
<feature type="transmembrane region" description="Helical" evidence="2">
    <location>
        <begin position="111"/>
        <end position="130"/>
    </location>
</feature>
<dbReference type="AlphaFoldDB" id="A0A5J9WQV0"/>
<gene>
    <name evidence="3" type="ORF">EJB05_02550</name>
</gene>
<evidence type="ECO:0000256" key="2">
    <source>
        <dbReference type="SAM" id="Phobius"/>
    </source>
</evidence>
<dbReference type="GO" id="GO:0043813">
    <property type="term" value="F:phosphatidylinositol-3,5-bisphosphate 5-phosphatase activity"/>
    <property type="evidence" value="ECO:0007669"/>
    <property type="project" value="InterPro"/>
</dbReference>
<name>A0A5J9WQV0_9POAL</name>
<dbReference type="PANTHER" id="PTHR45738">
    <property type="entry name" value="POLYPHOSPHOINOSITIDE PHOSPHATASE"/>
    <property type="match status" value="1"/>
</dbReference>
<evidence type="ECO:0000313" key="4">
    <source>
        <dbReference type="Proteomes" id="UP000324897"/>
    </source>
</evidence>
<protein>
    <submittedName>
        <fullName evidence="3">Uncharacterized protein</fullName>
    </submittedName>
</protein>
<dbReference type="GO" id="GO:0046856">
    <property type="term" value="P:phosphatidylinositol dephosphorylation"/>
    <property type="evidence" value="ECO:0007669"/>
    <property type="project" value="InterPro"/>
</dbReference>
<dbReference type="EMBL" id="RWGY01000002">
    <property type="protein sequence ID" value="TVU51142.1"/>
    <property type="molecule type" value="Genomic_DNA"/>
</dbReference>
<sequence>MFVLSYKYRHSTPLSAHPSPFLSAQCDDDLLCRNTDGNRATGGLRLKQQVLRYCFLKFPGPYYMLLIIPGSRKVGTICGHDLYSVNKSRPILILAPAVLPDVAHSCDEKSYYFLLFYSFVIQYTLMLCIVSKRVI</sequence>
<keyword evidence="1" id="KW-0378">Hydrolase</keyword>
<dbReference type="OrthoDB" id="606704at2759"/>
<keyword evidence="4" id="KW-1185">Reference proteome</keyword>
<dbReference type="Proteomes" id="UP000324897">
    <property type="component" value="Chromosome 6"/>
</dbReference>
<organism evidence="3 4">
    <name type="scientific">Eragrostis curvula</name>
    <name type="common">weeping love grass</name>
    <dbReference type="NCBI Taxonomy" id="38414"/>
    <lineage>
        <taxon>Eukaryota</taxon>
        <taxon>Viridiplantae</taxon>
        <taxon>Streptophyta</taxon>
        <taxon>Embryophyta</taxon>
        <taxon>Tracheophyta</taxon>
        <taxon>Spermatophyta</taxon>
        <taxon>Magnoliopsida</taxon>
        <taxon>Liliopsida</taxon>
        <taxon>Poales</taxon>
        <taxon>Poaceae</taxon>
        <taxon>PACMAD clade</taxon>
        <taxon>Chloridoideae</taxon>
        <taxon>Eragrostideae</taxon>
        <taxon>Eragrostidinae</taxon>
        <taxon>Eragrostis</taxon>
    </lineage>
</organism>
<keyword evidence="2" id="KW-0472">Membrane</keyword>
<proteinExistence type="predicted"/>
<evidence type="ECO:0000256" key="1">
    <source>
        <dbReference type="ARBA" id="ARBA00022801"/>
    </source>
</evidence>
<evidence type="ECO:0000313" key="3">
    <source>
        <dbReference type="EMBL" id="TVU51142.1"/>
    </source>
</evidence>